<dbReference type="HOGENOM" id="CLU_013691_2_0_1"/>
<sequence length="570" mass="61790">MWSPQKLIPLLTLCLASLTSARISITGATTGINSASGEAPPRLNINTLHKQGGPAWTLYVRALAAMQEAKSSDASSYFQIAGIHGRPLIPWDGDGKSVGPNGYCPHAQVLVQHALTLAEEYPANVRAKYRSAAQTLRIPYWDWADDATIPPSVGQAQIQVDTPKGKKTIRNPLYSYNFPKEAVDGKYGSITGNRDATKTVRCSAAEANARMAGVNFKGLVYDAFTRSDTFAKVASVGSDGVVMSFEQPHNSIHVRAACGNNFAYTSDSAFDPLFMLHHANVDRLWAMWEELYPNQKALSPPYKSGGTFAIPRGTTISNTSPMLPFYGPGNKVHTSAHVQDISTFGYTYPEIPKGVKSTTSRRNAMKATVNKLYGPAAPKPKTRRALEYVDDIVDEVVDTVENAVDDEVDLVNDLLDVEFFANIRVNGSHIPTPCEINVYIGGKVAGSFDILTAPHGGGIVEGEIPLEGLVQAIGLGAIAKTGIQAVSILGENVHVEILHPNGTAIPYEQYDSEFEIDLVDIDVTLDSSPDVFPQYGESRHTPVRAKPAPLRKKCGRRNRYADIPGVKLRV</sequence>
<feature type="signal peptide" evidence="8">
    <location>
        <begin position="1"/>
        <end position="21"/>
    </location>
</feature>
<dbReference type="InterPro" id="IPR002227">
    <property type="entry name" value="Tyrosinase_Cu-bd"/>
</dbReference>
<evidence type="ECO:0000259" key="9">
    <source>
        <dbReference type="PROSITE" id="PS00498"/>
    </source>
</evidence>
<dbReference type="GeneID" id="27718969"/>
<dbReference type="RefSeq" id="XP_016646278.1">
    <property type="nucleotide sequence ID" value="XM_016783512.1"/>
</dbReference>
<comment type="similarity">
    <text evidence="1">Belongs to the tyrosinase family.</text>
</comment>
<dbReference type="OMA" id="FENATMH"/>
<evidence type="ECO:0000256" key="7">
    <source>
        <dbReference type="ARBA" id="ARBA00048881"/>
    </source>
</evidence>
<evidence type="ECO:0000256" key="4">
    <source>
        <dbReference type="ARBA" id="ARBA00023008"/>
    </source>
</evidence>
<comment type="catalytic activity">
    <reaction evidence="6">
        <text>2 L-dopa + O2 = 2 L-dopaquinone + 2 H2O</text>
        <dbReference type="Rhea" id="RHEA:34287"/>
        <dbReference type="ChEBI" id="CHEBI:15377"/>
        <dbReference type="ChEBI" id="CHEBI:15379"/>
        <dbReference type="ChEBI" id="CHEBI:57504"/>
        <dbReference type="ChEBI" id="CHEBI:57924"/>
        <dbReference type="EC" id="1.14.18.1"/>
    </reaction>
</comment>
<keyword evidence="5" id="KW-0470">Melanin biosynthesis</keyword>
<evidence type="ECO:0000256" key="2">
    <source>
        <dbReference type="ARBA" id="ARBA00011906"/>
    </source>
</evidence>
<comment type="caution">
    <text evidence="10">The sequence shown here is derived from an EMBL/GenBank/DDBJ whole genome shotgun (WGS) entry which is preliminary data.</text>
</comment>
<dbReference type="SUPFAM" id="SSF48056">
    <property type="entry name" value="Di-copper centre-containing domain"/>
    <property type="match status" value="1"/>
</dbReference>
<keyword evidence="3" id="KW-0479">Metal-binding</keyword>
<proteinExistence type="inferred from homology"/>
<dbReference type="PANTHER" id="PTHR11474:SF76">
    <property type="entry name" value="SHKT DOMAIN-CONTAINING PROTEIN"/>
    <property type="match status" value="1"/>
</dbReference>
<evidence type="ECO:0000313" key="11">
    <source>
        <dbReference type="Proteomes" id="UP000028545"/>
    </source>
</evidence>
<name>A0A084GGL7_PSEDA</name>
<organism evidence="10 11">
    <name type="scientific">Pseudallescheria apiosperma</name>
    <name type="common">Scedosporium apiospermum</name>
    <dbReference type="NCBI Taxonomy" id="563466"/>
    <lineage>
        <taxon>Eukaryota</taxon>
        <taxon>Fungi</taxon>
        <taxon>Dikarya</taxon>
        <taxon>Ascomycota</taxon>
        <taxon>Pezizomycotina</taxon>
        <taxon>Sordariomycetes</taxon>
        <taxon>Hypocreomycetidae</taxon>
        <taxon>Microascales</taxon>
        <taxon>Microascaceae</taxon>
        <taxon>Scedosporium</taxon>
    </lineage>
</organism>
<evidence type="ECO:0000256" key="3">
    <source>
        <dbReference type="ARBA" id="ARBA00022723"/>
    </source>
</evidence>
<dbReference type="OrthoDB" id="6132182at2759"/>
<evidence type="ECO:0000256" key="1">
    <source>
        <dbReference type="ARBA" id="ARBA00009928"/>
    </source>
</evidence>
<feature type="domain" description="Tyrosinase copper-binding" evidence="9">
    <location>
        <begin position="271"/>
        <end position="282"/>
    </location>
</feature>
<accession>A0A084GGL7</accession>
<dbReference type="VEuPathDB" id="FungiDB:SAPIO_CDS0817"/>
<dbReference type="EMBL" id="JOWA01000033">
    <property type="protein sequence ID" value="KEZ46479.1"/>
    <property type="molecule type" value="Genomic_DNA"/>
</dbReference>
<evidence type="ECO:0000313" key="10">
    <source>
        <dbReference type="EMBL" id="KEZ46479.1"/>
    </source>
</evidence>
<dbReference type="KEGG" id="sapo:SAPIO_CDS0817"/>
<evidence type="ECO:0000256" key="8">
    <source>
        <dbReference type="SAM" id="SignalP"/>
    </source>
</evidence>
<dbReference type="PRINTS" id="PR00092">
    <property type="entry name" value="TYROSINASE"/>
</dbReference>
<feature type="chain" id="PRO_5001775808" description="tyrosinase" evidence="8">
    <location>
        <begin position="22"/>
        <end position="570"/>
    </location>
</feature>
<dbReference type="EC" id="1.14.18.1" evidence="2"/>
<comment type="catalytic activity">
    <reaction evidence="7">
        <text>L-tyrosine + O2 = L-dopaquinone + H2O</text>
        <dbReference type="Rhea" id="RHEA:18117"/>
        <dbReference type="ChEBI" id="CHEBI:15377"/>
        <dbReference type="ChEBI" id="CHEBI:15379"/>
        <dbReference type="ChEBI" id="CHEBI:57924"/>
        <dbReference type="ChEBI" id="CHEBI:58315"/>
        <dbReference type="EC" id="1.14.18.1"/>
    </reaction>
</comment>
<keyword evidence="8" id="KW-0732">Signal</keyword>
<dbReference type="GO" id="GO:0046872">
    <property type="term" value="F:metal ion binding"/>
    <property type="evidence" value="ECO:0007669"/>
    <property type="project" value="UniProtKB-KW"/>
</dbReference>
<keyword evidence="4" id="KW-0186">Copper</keyword>
<evidence type="ECO:0000256" key="5">
    <source>
        <dbReference type="ARBA" id="ARBA00023101"/>
    </source>
</evidence>
<dbReference type="InterPro" id="IPR008922">
    <property type="entry name" value="Di-copper_centre_dom_sf"/>
</dbReference>
<dbReference type="GO" id="GO:0004503">
    <property type="term" value="F:tyrosinase activity"/>
    <property type="evidence" value="ECO:0007669"/>
    <property type="project" value="UniProtKB-EC"/>
</dbReference>
<dbReference type="PROSITE" id="PS00498">
    <property type="entry name" value="TYROSINASE_2"/>
    <property type="match status" value="1"/>
</dbReference>
<reference evidence="10 11" key="1">
    <citation type="journal article" date="2014" name="Genome Announc.">
        <title>Draft genome sequence of the pathogenic fungus Scedosporium apiospermum.</title>
        <authorList>
            <person name="Vandeputte P."/>
            <person name="Ghamrawi S."/>
            <person name="Rechenmann M."/>
            <person name="Iltis A."/>
            <person name="Giraud S."/>
            <person name="Fleury M."/>
            <person name="Thornton C."/>
            <person name="Delhaes L."/>
            <person name="Meyer W."/>
            <person name="Papon N."/>
            <person name="Bouchara J.P."/>
        </authorList>
    </citation>
    <scope>NUCLEOTIDE SEQUENCE [LARGE SCALE GENOMIC DNA]</scope>
    <source>
        <strain evidence="10 11">IHEM 14462</strain>
    </source>
</reference>
<dbReference type="InterPro" id="IPR050316">
    <property type="entry name" value="Tyrosinase/Hemocyanin"/>
</dbReference>
<evidence type="ECO:0000256" key="6">
    <source>
        <dbReference type="ARBA" id="ARBA00048233"/>
    </source>
</evidence>
<gene>
    <name evidence="10" type="ORF">SAPIO_CDS0817</name>
</gene>
<dbReference type="Pfam" id="PF00264">
    <property type="entry name" value="Tyrosinase"/>
    <property type="match status" value="1"/>
</dbReference>
<dbReference type="PANTHER" id="PTHR11474">
    <property type="entry name" value="TYROSINASE FAMILY MEMBER"/>
    <property type="match status" value="1"/>
</dbReference>
<dbReference type="Gene3D" id="1.10.1280.10">
    <property type="entry name" value="Di-copper center containing domain from catechol oxidase"/>
    <property type="match status" value="1"/>
</dbReference>
<dbReference type="GO" id="GO:0042438">
    <property type="term" value="P:melanin biosynthetic process"/>
    <property type="evidence" value="ECO:0007669"/>
    <property type="project" value="UniProtKB-KW"/>
</dbReference>
<protein>
    <recommendedName>
        <fullName evidence="2">tyrosinase</fullName>
        <ecNumber evidence="2">1.14.18.1</ecNumber>
    </recommendedName>
</protein>
<dbReference type="AlphaFoldDB" id="A0A084GGL7"/>
<dbReference type="Proteomes" id="UP000028545">
    <property type="component" value="Unassembled WGS sequence"/>
</dbReference>
<keyword evidence="11" id="KW-1185">Reference proteome</keyword>